<reference evidence="3" key="1">
    <citation type="submission" date="2018-05" db="EMBL/GenBank/DDBJ databases">
        <title>Complete Genome Sequence of Methylobacterium sp. 17SD2-17.</title>
        <authorList>
            <person name="Srinivasan S."/>
        </authorList>
    </citation>
    <scope>NUCLEOTIDE SEQUENCE [LARGE SCALE GENOMIC DNA]</scope>
    <source>
        <strain evidence="3">17SD2-17</strain>
    </source>
</reference>
<keyword evidence="2" id="KW-0378">Hydrolase</keyword>
<name>A0A2U8W9S4_9HYPH</name>
<protein>
    <submittedName>
        <fullName evidence="2">Hydrolase</fullName>
    </submittedName>
</protein>
<sequence length="295" mass="32242">MATMDPFLSGFELRDIDAGAVGIRAAIGGSGPPLLLLHGHPQTHATWHAVAPRLAERFSVVAMDLRGYGDSDKPGGGEGHANYSKRAMAADAVAVMRRLGHERFAVVGHDRGGRVAHRMTLDHPAAVTRLAVFDIAPTATMYARTDRAFATAYFWWFFLIQPEPLPERLIGADPEFFLRTHIEGQSKTPGVPGPGLFAEYLRVYRDPATRHAICEDYRAAATIDLEHDAADADRQVEVPLLALWGAKGTVGRTYDVLATWREKATDVRGHALDCGHTLQEERPDLVLAALGDFLC</sequence>
<dbReference type="KEGG" id="mets:DK389_23395"/>
<keyword evidence="3" id="KW-1185">Reference proteome</keyword>
<dbReference type="PANTHER" id="PTHR43798:SF33">
    <property type="entry name" value="HYDROLASE, PUTATIVE (AFU_ORTHOLOGUE AFUA_2G14860)-RELATED"/>
    <property type="match status" value="1"/>
</dbReference>
<accession>A0A2U8W9S4</accession>
<dbReference type="SUPFAM" id="SSF53474">
    <property type="entry name" value="alpha/beta-Hydrolases"/>
    <property type="match status" value="1"/>
</dbReference>
<dbReference type="RefSeq" id="WP_109893184.1">
    <property type="nucleotide sequence ID" value="NZ_CP029550.1"/>
</dbReference>
<evidence type="ECO:0000313" key="2">
    <source>
        <dbReference type="EMBL" id="AWN42903.1"/>
    </source>
</evidence>
<dbReference type="Proteomes" id="UP000245926">
    <property type="component" value="Chromosome"/>
</dbReference>
<dbReference type="PANTHER" id="PTHR43798">
    <property type="entry name" value="MONOACYLGLYCEROL LIPASE"/>
    <property type="match status" value="1"/>
</dbReference>
<dbReference type="EMBL" id="CP029550">
    <property type="protein sequence ID" value="AWN42903.1"/>
    <property type="molecule type" value="Genomic_DNA"/>
</dbReference>
<dbReference type="InterPro" id="IPR029058">
    <property type="entry name" value="AB_hydrolase_fold"/>
</dbReference>
<dbReference type="Gene3D" id="3.40.50.1820">
    <property type="entry name" value="alpha/beta hydrolase"/>
    <property type="match status" value="1"/>
</dbReference>
<dbReference type="OrthoDB" id="9812774at2"/>
<proteinExistence type="predicted"/>
<dbReference type="Pfam" id="PF00561">
    <property type="entry name" value="Abhydrolase_1"/>
    <property type="match status" value="1"/>
</dbReference>
<gene>
    <name evidence="2" type="ORF">DK389_23395</name>
</gene>
<feature type="domain" description="AB hydrolase-1" evidence="1">
    <location>
        <begin position="32"/>
        <end position="283"/>
    </location>
</feature>
<evidence type="ECO:0000259" key="1">
    <source>
        <dbReference type="Pfam" id="PF00561"/>
    </source>
</evidence>
<dbReference type="GO" id="GO:0016020">
    <property type="term" value="C:membrane"/>
    <property type="evidence" value="ECO:0007669"/>
    <property type="project" value="TreeGrafter"/>
</dbReference>
<dbReference type="GO" id="GO:0046464">
    <property type="term" value="P:acylglycerol catabolic process"/>
    <property type="evidence" value="ECO:0007669"/>
    <property type="project" value="TreeGrafter"/>
</dbReference>
<dbReference type="GO" id="GO:0047372">
    <property type="term" value="F:monoacylglycerol lipase activity"/>
    <property type="evidence" value="ECO:0007669"/>
    <property type="project" value="TreeGrafter"/>
</dbReference>
<dbReference type="AlphaFoldDB" id="A0A2U8W9S4"/>
<evidence type="ECO:0000313" key="3">
    <source>
        <dbReference type="Proteomes" id="UP000245926"/>
    </source>
</evidence>
<organism evidence="2 3">
    <name type="scientific">Methylobacterium durans</name>
    <dbReference type="NCBI Taxonomy" id="2202825"/>
    <lineage>
        <taxon>Bacteria</taxon>
        <taxon>Pseudomonadati</taxon>
        <taxon>Pseudomonadota</taxon>
        <taxon>Alphaproteobacteria</taxon>
        <taxon>Hyphomicrobiales</taxon>
        <taxon>Methylobacteriaceae</taxon>
        <taxon>Methylobacterium</taxon>
    </lineage>
</organism>
<dbReference type="InterPro" id="IPR000073">
    <property type="entry name" value="AB_hydrolase_1"/>
</dbReference>
<dbReference type="PRINTS" id="PR00111">
    <property type="entry name" value="ABHYDROLASE"/>
</dbReference>
<dbReference type="InterPro" id="IPR050266">
    <property type="entry name" value="AB_hydrolase_sf"/>
</dbReference>